<evidence type="ECO:0000313" key="3">
    <source>
        <dbReference type="Proteomes" id="UP000030649"/>
    </source>
</evidence>
<keyword evidence="1" id="KW-1133">Transmembrane helix</keyword>
<name>U1N5L4_9EURY</name>
<dbReference type="Proteomes" id="UP000030649">
    <property type="component" value="Unassembled WGS sequence"/>
</dbReference>
<sequence>MDPDLELEYSEYRPKLLIEWVAEQTRVARLADALPGDIYSAYLLVGLLLFIDYGIIQTYNYLVTGKVSWLSNPSNLALALGLVVAVIGARYMANQYAIAVDSLELRDRPGSLDTTRFETLVSFRIRLGVYVFGLSIYYLNLFFDPGFQTLIELEGLLKFVIGQFILAPLVNLVLVVEFTVLFFGIQFLFPRRIAQANLDLFFYDPQNMGGFRKVGQLLKRSYYVYTAGVIVYFLVAYGDAIFSAFLNSPYPEPGLQVAVFFTLAWAIGVVSILYSMWRMHQLMMARKAERIRELQADLKEVIQNPYDIRSSQITDTEAMEVNERQLNQVRATRTYPTTFTMWSQIAISVLLPQVMQLAVQATL</sequence>
<evidence type="ECO:0000313" key="2">
    <source>
        <dbReference type="EMBL" id="ERG91890.1"/>
    </source>
</evidence>
<dbReference type="EMBL" id="KE356560">
    <property type="protein sequence ID" value="ERG91890.1"/>
    <property type="molecule type" value="Genomic_DNA"/>
</dbReference>
<protein>
    <submittedName>
        <fullName evidence="2">Uncharacterized protein</fullName>
    </submittedName>
</protein>
<proteinExistence type="predicted"/>
<organism evidence="2 3">
    <name type="scientific">Haloquadratum walsbyi J07HQW1</name>
    <dbReference type="NCBI Taxonomy" id="1238424"/>
    <lineage>
        <taxon>Archaea</taxon>
        <taxon>Methanobacteriati</taxon>
        <taxon>Methanobacteriota</taxon>
        <taxon>Stenosarchaea group</taxon>
        <taxon>Halobacteria</taxon>
        <taxon>Halobacteriales</taxon>
        <taxon>Haloferacaceae</taxon>
        <taxon>Haloquadratum</taxon>
    </lineage>
</organism>
<reference evidence="2 3" key="1">
    <citation type="journal article" date="2013" name="PLoS ONE">
        <title>Assembly-driven community genomics of a hypersaline microbial ecosystem.</title>
        <authorList>
            <person name="Podell S."/>
            <person name="Ugalde J.A."/>
            <person name="Narasingarao P."/>
            <person name="Banfield J.F."/>
            <person name="Heidelberg K.B."/>
            <person name="Allen E.E."/>
        </authorList>
    </citation>
    <scope>NUCLEOTIDE SEQUENCE [LARGE SCALE GENOMIC DNA]</scope>
    <source>
        <strain evidence="3">J07HQW1</strain>
    </source>
</reference>
<feature type="transmembrane region" description="Helical" evidence="1">
    <location>
        <begin position="76"/>
        <end position="93"/>
    </location>
</feature>
<accession>U1N5L4</accession>
<keyword evidence="1" id="KW-0812">Transmembrane</keyword>
<keyword evidence="1" id="KW-0472">Membrane</keyword>
<dbReference type="HOGENOM" id="CLU_066581_0_0_2"/>
<feature type="transmembrane region" description="Helical" evidence="1">
    <location>
        <begin position="222"/>
        <end position="245"/>
    </location>
</feature>
<evidence type="ECO:0000256" key="1">
    <source>
        <dbReference type="SAM" id="Phobius"/>
    </source>
</evidence>
<feature type="transmembrane region" description="Helical" evidence="1">
    <location>
        <begin position="38"/>
        <end position="56"/>
    </location>
</feature>
<feature type="transmembrane region" description="Helical" evidence="1">
    <location>
        <begin position="257"/>
        <end position="277"/>
    </location>
</feature>
<feature type="transmembrane region" description="Helical" evidence="1">
    <location>
        <begin position="125"/>
        <end position="143"/>
    </location>
</feature>
<gene>
    <name evidence="2" type="ORF">J07HQW1_01924</name>
</gene>
<dbReference type="AlphaFoldDB" id="U1N5L4"/>
<feature type="transmembrane region" description="Helical" evidence="1">
    <location>
        <begin position="163"/>
        <end position="189"/>
    </location>
</feature>